<keyword evidence="3" id="KW-1185">Reference proteome</keyword>
<dbReference type="Pfam" id="PF02259">
    <property type="entry name" value="FAT"/>
    <property type="match status" value="1"/>
</dbReference>
<sequence length="271" mass="30418">MQGVCSLVAAPLQYIRESKNQRESKTQRESNEQALQAMYEKHQEIRMEEPDGMIGISGLITSSTLNQNLLVTAGDTLGSEIAIAAQGSGSYVDRLRAYQPILNKRFKSMAPYFRLREQVARLRRLVYNVKYEVTTPVMLIPEVVSLEGLNYLKESCGKLWLESAKARKTGNSQVSYSAMLHAEDYEDRSAAVERAKWELLHKDERQVIKTIDSALQRSLATQPGLTLRASSRASSTPIATQLRDRAQSSFYTYKGSFAEDTMDGQEQPGQP</sequence>
<reference evidence="2" key="1">
    <citation type="journal article" date="2020" name="Fungal Divers.">
        <title>Resolving the Mortierellaceae phylogeny through synthesis of multi-gene phylogenetics and phylogenomics.</title>
        <authorList>
            <person name="Vandepol N."/>
            <person name="Liber J."/>
            <person name="Desiro A."/>
            <person name="Na H."/>
            <person name="Kennedy M."/>
            <person name="Barry K."/>
            <person name="Grigoriev I.V."/>
            <person name="Miller A.N."/>
            <person name="O'Donnell K."/>
            <person name="Stajich J.E."/>
            <person name="Bonito G."/>
        </authorList>
    </citation>
    <scope>NUCLEOTIDE SEQUENCE</scope>
    <source>
        <strain evidence="2">MES-2147</strain>
    </source>
</reference>
<evidence type="ECO:0000313" key="3">
    <source>
        <dbReference type="Proteomes" id="UP000749646"/>
    </source>
</evidence>
<organism evidence="2 3">
    <name type="scientific">Modicella reniformis</name>
    <dbReference type="NCBI Taxonomy" id="1440133"/>
    <lineage>
        <taxon>Eukaryota</taxon>
        <taxon>Fungi</taxon>
        <taxon>Fungi incertae sedis</taxon>
        <taxon>Mucoromycota</taxon>
        <taxon>Mortierellomycotina</taxon>
        <taxon>Mortierellomycetes</taxon>
        <taxon>Mortierellales</taxon>
        <taxon>Mortierellaceae</taxon>
        <taxon>Modicella</taxon>
    </lineage>
</organism>
<gene>
    <name evidence="2" type="ORF">BGZ65_009386</name>
</gene>
<protein>
    <recommendedName>
        <fullName evidence="1">PIK-related kinase FAT domain-containing protein</fullName>
    </recommendedName>
</protein>
<comment type="caution">
    <text evidence="2">The sequence shown here is derived from an EMBL/GenBank/DDBJ whole genome shotgun (WGS) entry which is preliminary data.</text>
</comment>
<evidence type="ECO:0000313" key="2">
    <source>
        <dbReference type="EMBL" id="KAG0007081.1"/>
    </source>
</evidence>
<dbReference type="InterPro" id="IPR003151">
    <property type="entry name" value="PIK-rel_kinase_FAT"/>
</dbReference>
<dbReference type="Proteomes" id="UP000749646">
    <property type="component" value="Unassembled WGS sequence"/>
</dbReference>
<dbReference type="EMBL" id="JAAAHW010000015">
    <property type="protein sequence ID" value="KAG0007081.1"/>
    <property type="molecule type" value="Genomic_DNA"/>
</dbReference>
<feature type="domain" description="PIK-related kinase FAT" evidence="1">
    <location>
        <begin position="93"/>
        <end position="266"/>
    </location>
</feature>
<name>A0A9P6MLQ2_9FUNG</name>
<accession>A0A9P6MLQ2</accession>
<evidence type="ECO:0000259" key="1">
    <source>
        <dbReference type="Pfam" id="PF02259"/>
    </source>
</evidence>
<dbReference type="AlphaFoldDB" id="A0A9P6MLQ2"/>
<proteinExistence type="predicted"/>
<dbReference type="OrthoDB" id="381190at2759"/>